<comment type="caution">
    <text evidence="4">Lacks conserved residue(s) required for the propagation of feature annotation.</text>
</comment>
<evidence type="ECO:0000256" key="3">
    <source>
        <dbReference type="ARBA" id="ARBA00048267"/>
    </source>
</evidence>
<dbReference type="Proteomes" id="UP001499909">
    <property type="component" value="Unassembled WGS sequence"/>
</dbReference>
<dbReference type="EC" id="3.1.1.61" evidence="2"/>
<name>A0ABP7MU88_9BACT</name>
<dbReference type="PANTHER" id="PTHR42872:SF6">
    <property type="entry name" value="PROTEIN-GLUTAMATE METHYLESTERASE_PROTEIN-GLUTAMINE GLUTAMINASE"/>
    <property type="match status" value="1"/>
</dbReference>
<evidence type="ECO:0000313" key="7">
    <source>
        <dbReference type="EMBL" id="GAA3930374.1"/>
    </source>
</evidence>
<dbReference type="EMBL" id="BAABDH010000022">
    <property type="protein sequence ID" value="GAA3930374.1"/>
    <property type="molecule type" value="Genomic_DNA"/>
</dbReference>
<dbReference type="InterPro" id="IPR000673">
    <property type="entry name" value="Sig_transdc_resp-reg_Me-estase"/>
</dbReference>
<dbReference type="PIRSF" id="PIRSF036461">
    <property type="entry name" value="Chmtx_methlestr"/>
    <property type="match status" value="1"/>
</dbReference>
<keyword evidence="8" id="KW-1185">Reference proteome</keyword>
<dbReference type="SUPFAM" id="SSF52738">
    <property type="entry name" value="Methylesterase CheB, C-terminal domain"/>
    <property type="match status" value="1"/>
</dbReference>
<dbReference type="PROSITE" id="PS50122">
    <property type="entry name" value="CHEB"/>
    <property type="match status" value="1"/>
</dbReference>
<accession>A0ABP7MU88</accession>
<feature type="compositionally biased region" description="Basic and acidic residues" evidence="5">
    <location>
        <begin position="315"/>
        <end position="325"/>
    </location>
</feature>
<dbReference type="Pfam" id="PF01339">
    <property type="entry name" value="CheB_methylest"/>
    <property type="match status" value="1"/>
</dbReference>
<sequence>MPAAVLVVQHLAADSSGAYLVTCLARHTTLRCQLAEHGMPVEPGHLYLAPPDRHLLVSAGRLLVAQGPRENHYRPAADTLFRSAAAHYGARVIGVVLTGMLHDGTAGLEFIKRCGGLALVQDPADAEFPSMPESALRNVAIDDVVPLARLGARLEELVLQPVTEVLPIPEDIQLEAAIAERVVSLGTPAEASQLGRQVPLTCPDCGGSLWQLENGRVLRYRCHTGHAFTADSLLKESQEALEESLWVAIRMLEERKTLLTNMSAQGEGTWSGQPQERIEEIKKHINRLRGFMLTGAAGHPGEASAMAAGPTLTPKEPEEPARDAGRSSPAGSGLWA</sequence>
<dbReference type="PANTHER" id="PTHR42872">
    <property type="entry name" value="PROTEIN-GLUTAMATE METHYLESTERASE/PROTEIN-GLUTAMINE GLUTAMINASE"/>
    <property type="match status" value="1"/>
</dbReference>
<comment type="caution">
    <text evidence="7">The sequence shown here is derived from an EMBL/GenBank/DDBJ whole genome shotgun (WGS) entry which is preliminary data.</text>
</comment>
<evidence type="ECO:0000259" key="6">
    <source>
        <dbReference type="PROSITE" id="PS50122"/>
    </source>
</evidence>
<feature type="region of interest" description="Disordered" evidence="5">
    <location>
        <begin position="297"/>
        <end position="336"/>
    </location>
</feature>
<reference evidence="8" key="1">
    <citation type="journal article" date="2019" name="Int. J. Syst. Evol. Microbiol.">
        <title>The Global Catalogue of Microorganisms (GCM) 10K type strain sequencing project: providing services to taxonomists for standard genome sequencing and annotation.</title>
        <authorList>
            <consortium name="The Broad Institute Genomics Platform"/>
            <consortium name="The Broad Institute Genome Sequencing Center for Infectious Disease"/>
            <person name="Wu L."/>
            <person name="Ma J."/>
        </authorList>
    </citation>
    <scope>NUCLEOTIDE SEQUENCE [LARGE SCALE GENOMIC DNA]</scope>
    <source>
        <strain evidence="8">JCM 17214</strain>
    </source>
</reference>
<feature type="domain" description="CheB-type methylesterase" evidence="6">
    <location>
        <begin position="1"/>
        <end position="158"/>
    </location>
</feature>
<evidence type="ECO:0000256" key="5">
    <source>
        <dbReference type="SAM" id="MobiDB-lite"/>
    </source>
</evidence>
<proteinExistence type="predicted"/>
<evidence type="ECO:0000256" key="4">
    <source>
        <dbReference type="PROSITE-ProRule" id="PRU00050"/>
    </source>
</evidence>
<protein>
    <recommendedName>
        <fullName evidence="2">protein-glutamate methylesterase</fullName>
        <ecNumber evidence="2">3.1.1.61</ecNumber>
    </recommendedName>
</protein>
<gene>
    <name evidence="7" type="ORF">GCM10022406_14630</name>
</gene>
<keyword evidence="1" id="KW-0378">Hydrolase</keyword>
<organism evidence="7 8">
    <name type="scientific">Hymenobacter algoricola</name>
    <dbReference type="NCBI Taxonomy" id="486267"/>
    <lineage>
        <taxon>Bacteria</taxon>
        <taxon>Pseudomonadati</taxon>
        <taxon>Bacteroidota</taxon>
        <taxon>Cytophagia</taxon>
        <taxon>Cytophagales</taxon>
        <taxon>Hymenobacteraceae</taxon>
        <taxon>Hymenobacter</taxon>
    </lineage>
</organism>
<dbReference type="CDD" id="cd16433">
    <property type="entry name" value="CheB"/>
    <property type="match status" value="1"/>
</dbReference>
<evidence type="ECO:0000256" key="2">
    <source>
        <dbReference type="ARBA" id="ARBA00039140"/>
    </source>
</evidence>
<dbReference type="Gene3D" id="3.40.50.180">
    <property type="entry name" value="Methylesterase CheB, C-terminal domain"/>
    <property type="match status" value="1"/>
</dbReference>
<dbReference type="InterPro" id="IPR035909">
    <property type="entry name" value="CheB_C"/>
</dbReference>
<evidence type="ECO:0000313" key="8">
    <source>
        <dbReference type="Proteomes" id="UP001499909"/>
    </source>
</evidence>
<comment type="catalytic activity">
    <reaction evidence="3">
        <text>[protein]-L-glutamate 5-O-methyl ester + H2O = L-glutamyl-[protein] + methanol + H(+)</text>
        <dbReference type="Rhea" id="RHEA:23236"/>
        <dbReference type="Rhea" id="RHEA-COMP:10208"/>
        <dbReference type="Rhea" id="RHEA-COMP:10311"/>
        <dbReference type="ChEBI" id="CHEBI:15377"/>
        <dbReference type="ChEBI" id="CHEBI:15378"/>
        <dbReference type="ChEBI" id="CHEBI:17790"/>
        <dbReference type="ChEBI" id="CHEBI:29973"/>
        <dbReference type="ChEBI" id="CHEBI:82795"/>
        <dbReference type="EC" id="3.1.1.61"/>
    </reaction>
</comment>
<dbReference type="InterPro" id="IPR011247">
    <property type="entry name" value="Chemotax_prot-Glu_Me-esterase"/>
</dbReference>
<evidence type="ECO:0000256" key="1">
    <source>
        <dbReference type="ARBA" id="ARBA00022801"/>
    </source>
</evidence>